<dbReference type="Proteomes" id="UP001165587">
    <property type="component" value="Unassembled WGS sequence"/>
</dbReference>
<feature type="region of interest" description="Disordered" evidence="1">
    <location>
        <begin position="55"/>
        <end position="77"/>
    </location>
</feature>
<gene>
    <name evidence="3" type="ORF">N1028_02210</name>
</gene>
<sequence length="77" mass="8478">MNSSTASAIAIVIPIVAYLVVIVVSLVIFYWLVKKAIRTALADHYKTVKLYEETGEWTPGPWDLKTPPRGAETGSDD</sequence>
<keyword evidence="2" id="KW-0472">Membrane</keyword>
<organism evidence="3 4">
    <name type="scientific">Herbiconiux oxytropis</name>
    <dbReference type="NCBI Taxonomy" id="2970915"/>
    <lineage>
        <taxon>Bacteria</taxon>
        <taxon>Bacillati</taxon>
        <taxon>Actinomycetota</taxon>
        <taxon>Actinomycetes</taxon>
        <taxon>Micrococcales</taxon>
        <taxon>Microbacteriaceae</taxon>
        <taxon>Herbiconiux</taxon>
    </lineage>
</organism>
<keyword evidence="4" id="KW-1185">Reference proteome</keyword>
<evidence type="ECO:0000313" key="3">
    <source>
        <dbReference type="EMBL" id="MCS5724703.1"/>
    </source>
</evidence>
<proteinExistence type="predicted"/>
<protein>
    <submittedName>
        <fullName evidence="3">Uncharacterized protein</fullName>
    </submittedName>
</protein>
<reference evidence="3" key="1">
    <citation type="submission" date="2022-08" db="EMBL/GenBank/DDBJ databases">
        <authorList>
            <person name="Deng Y."/>
            <person name="Han X.-F."/>
            <person name="Zhang Y.-Q."/>
        </authorList>
    </citation>
    <scope>NUCLEOTIDE SEQUENCE</scope>
    <source>
        <strain evidence="3">CPCC 203407</strain>
    </source>
</reference>
<dbReference type="AlphaFoldDB" id="A0AA42BVP1"/>
<dbReference type="EMBL" id="JANLCK010000001">
    <property type="protein sequence ID" value="MCS5724703.1"/>
    <property type="molecule type" value="Genomic_DNA"/>
</dbReference>
<accession>A0AA42BVP1</accession>
<evidence type="ECO:0000313" key="4">
    <source>
        <dbReference type="Proteomes" id="UP001165587"/>
    </source>
</evidence>
<feature type="transmembrane region" description="Helical" evidence="2">
    <location>
        <begin position="6"/>
        <end position="33"/>
    </location>
</feature>
<evidence type="ECO:0000256" key="1">
    <source>
        <dbReference type="SAM" id="MobiDB-lite"/>
    </source>
</evidence>
<keyword evidence="2" id="KW-0812">Transmembrane</keyword>
<name>A0AA42BVP1_9MICO</name>
<evidence type="ECO:0000256" key="2">
    <source>
        <dbReference type="SAM" id="Phobius"/>
    </source>
</evidence>
<keyword evidence="2" id="KW-1133">Transmembrane helix</keyword>
<comment type="caution">
    <text evidence="3">The sequence shown here is derived from an EMBL/GenBank/DDBJ whole genome shotgun (WGS) entry which is preliminary data.</text>
</comment>
<dbReference type="RefSeq" id="WP_259525132.1">
    <property type="nucleotide sequence ID" value="NZ_JANLCK010000001.1"/>
</dbReference>